<accession>A0A1N7SJ05</accession>
<dbReference type="AlphaFoldDB" id="A0A1N7SJ05"/>
<evidence type="ECO:0000313" key="1">
    <source>
        <dbReference type="EMBL" id="SIT47377.1"/>
    </source>
</evidence>
<evidence type="ECO:0000313" key="2">
    <source>
        <dbReference type="Proteomes" id="UP000195569"/>
    </source>
</evidence>
<proteinExistence type="predicted"/>
<keyword evidence="2" id="KW-1185">Reference proteome</keyword>
<organism evidence="1 2">
    <name type="scientific">Paraburkholderia piptadeniae</name>
    <dbReference type="NCBI Taxonomy" id="1701573"/>
    <lineage>
        <taxon>Bacteria</taxon>
        <taxon>Pseudomonadati</taxon>
        <taxon>Pseudomonadota</taxon>
        <taxon>Betaproteobacteria</taxon>
        <taxon>Burkholderiales</taxon>
        <taxon>Burkholderiaceae</taxon>
        <taxon>Paraburkholderia</taxon>
    </lineage>
</organism>
<comment type="caution">
    <text evidence="1">The sequence shown here is derived from an EMBL/GenBank/DDBJ whole genome shotgun (WGS) entry which is preliminary data.</text>
</comment>
<reference evidence="1" key="1">
    <citation type="submission" date="2016-12" db="EMBL/GenBank/DDBJ databases">
        <authorList>
            <person name="Moulin L."/>
        </authorList>
    </citation>
    <scope>NUCLEOTIDE SEQUENCE [LARGE SCALE GENOMIC DNA]</scope>
    <source>
        <strain evidence="1">STM 7183</strain>
    </source>
</reference>
<name>A0A1N7SJ05_9BURK</name>
<dbReference type="Proteomes" id="UP000195569">
    <property type="component" value="Unassembled WGS sequence"/>
</dbReference>
<dbReference type="EMBL" id="CYGY02000056">
    <property type="protein sequence ID" value="SIT47377.1"/>
    <property type="molecule type" value="Genomic_DNA"/>
</dbReference>
<gene>
    <name evidence="1" type="ORF">BN2476_560132</name>
</gene>
<protein>
    <submittedName>
        <fullName evidence="1">Uncharacterized protein</fullName>
    </submittedName>
</protein>
<sequence length="129" mass="14919">MINSQAARLESGGQPFHDPFDRGFVRLIHPAQRVIFSRAASRPELAGKKMATRCEPAATSTRTVLPIRWRDLILPFLRYPSPPTSLWGRRREFRIESHAYRIEHWLVLCVPRFQRFGFGPDARAHALVE</sequence>